<dbReference type="AlphaFoldDB" id="A0A1E5SZH6"/>
<evidence type="ECO:0000256" key="1">
    <source>
        <dbReference type="SAM" id="MobiDB-lite"/>
    </source>
</evidence>
<dbReference type="Proteomes" id="UP000095552">
    <property type="component" value="Unassembled WGS sequence"/>
</dbReference>
<feature type="region of interest" description="Disordered" evidence="1">
    <location>
        <begin position="13"/>
        <end position="44"/>
    </location>
</feature>
<evidence type="ECO:0008006" key="4">
    <source>
        <dbReference type="Google" id="ProtNLM"/>
    </source>
</evidence>
<proteinExistence type="predicted"/>
<organism evidence="2 3">
    <name type="scientific">Roseivirga misakiensis</name>
    <dbReference type="NCBI Taxonomy" id="1563681"/>
    <lineage>
        <taxon>Bacteria</taxon>
        <taxon>Pseudomonadati</taxon>
        <taxon>Bacteroidota</taxon>
        <taxon>Cytophagia</taxon>
        <taxon>Cytophagales</taxon>
        <taxon>Roseivirgaceae</taxon>
        <taxon>Roseivirga</taxon>
    </lineage>
</organism>
<keyword evidence="3" id="KW-1185">Reference proteome</keyword>
<feature type="compositionally biased region" description="Basic residues" evidence="1">
    <location>
        <begin position="119"/>
        <end position="129"/>
    </location>
</feature>
<name>A0A1E5SZH6_9BACT</name>
<evidence type="ECO:0000313" key="3">
    <source>
        <dbReference type="Proteomes" id="UP000095552"/>
    </source>
</evidence>
<accession>A0A1E5SZH6</accession>
<sequence length="129" mass="14716">MLLFVGLAAHAQRGQGGQRGQRGQRLDPEEAAKTQAENFQEQFGLSDEQYKKTYDVLLATNKERNEKLQEMRSSGSFEGMREAIAEFQEKADKQLKEIFNETQWTAYEKWKEERASQRGGRRGGGRGGN</sequence>
<protein>
    <recommendedName>
        <fullName evidence="4">DUF4890 domain-containing protein</fullName>
    </recommendedName>
</protein>
<comment type="caution">
    <text evidence="2">The sequence shown here is derived from an EMBL/GenBank/DDBJ whole genome shotgun (WGS) entry which is preliminary data.</text>
</comment>
<evidence type="ECO:0000313" key="2">
    <source>
        <dbReference type="EMBL" id="OEK04522.1"/>
    </source>
</evidence>
<dbReference type="STRING" id="1563681.BFP71_13725"/>
<dbReference type="EMBL" id="MDGQ01000005">
    <property type="protein sequence ID" value="OEK04522.1"/>
    <property type="molecule type" value="Genomic_DNA"/>
</dbReference>
<feature type="region of interest" description="Disordered" evidence="1">
    <location>
        <begin position="110"/>
        <end position="129"/>
    </location>
</feature>
<gene>
    <name evidence="2" type="ORF">BFP71_13725</name>
</gene>
<reference evidence="2 3" key="1">
    <citation type="submission" date="2016-08" db="EMBL/GenBank/DDBJ databases">
        <title>Draft genome of Fabibacter sp. strain SK-8.</title>
        <authorList>
            <person name="Wong S.-K."/>
            <person name="Hamasaki K."/>
            <person name="Yoshizawa S."/>
        </authorList>
    </citation>
    <scope>NUCLEOTIDE SEQUENCE [LARGE SCALE GENOMIC DNA]</scope>
    <source>
        <strain evidence="2 3">SK-8</strain>
    </source>
</reference>